<feature type="transmembrane region" description="Helical" evidence="1">
    <location>
        <begin position="163"/>
        <end position="182"/>
    </location>
</feature>
<dbReference type="PROSITE" id="PS51832">
    <property type="entry name" value="HD_GYP"/>
    <property type="match status" value="1"/>
</dbReference>
<gene>
    <name evidence="4" type="ORF">SAMN05421730_103013</name>
</gene>
<dbReference type="SMART" id="SM00267">
    <property type="entry name" value="GGDEF"/>
    <property type="match status" value="1"/>
</dbReference>
<dbReference type="PANTHER" id="PTHR45138:SF9">
    <property type="entry name" value="DIGUANYLATE CYCLASE DGCM-RELATED"/>
    <property type="match status" value="1"/>
</dbReference>
<dbReference type="GO" id="GO:0052621">
    <property type="term" value="F:diguanylate cyclase activity"/>
    <property type="evidence" value="ECO:0007669"/>
    <property type="project" value="TreeGrafter"/>
</dbReference>
<dbReference type="GO" id="GO:0005886">
    <property type="term" value="C:plasma membrane"/>
    <property type="evidence" value="ECO:0007669"/>
    <property type="project" value="TreeGrafter"/>
</dbReference>
<feature type="transmembrane region" description="Helical" evidence="1">
    <location>
        <begin position="21"/>
        <end position="39"/>
    </location>
</feature>
<evidence type="ECO:0000259" key="3">
    <source>
        <dbReference type="PROSITE" id="PS51832"/>
    </source>
</evidence>
<feature type="transmembrane region" description="Helical" evidence="1">
    <location>
        <begin position="113"/>
        <end position="143"/>
    </location>
</feature>
<dbReference type="Gene3D" id="3.30.70.270">
    <property type="match status" value="1"/>
</dbReference>
<dbReference type="SUPFAM" id="SSF109604">
    <property type="entry name" value="HD-domain/PDEase-like"/>
    <property type="match status" value="1"/>
</dbReference>
<dbReference type="PANTHER" id="PTHR45138">
    <property type="entry name" value="REGULATORY COMPONENTS OF SENSORY TRANSDUCTION SYSTEM"/>
    <property type="match status" value="1"/>
</dbReference>
<evidence type="ECO:0000313" key="4">
    <source>
        <dbReference type="EMBL" id="SCP98981.1"/>
    </source>
</evidence>
<dbReference type="CDD" id="cd00077">
    <property type="entry name" value="HDc"/>
    <property type="match status" value="1"/>
</dbReference>
<accession>A0A1D3TXB4</accession>
<dbReference type="GO" id="GO:0043709">
    <property type="term" value="P:cell adhesion involved in single-species biofilm formation"/>
    <property type="evidence" value="ECO:0007669"/>
    <property type="project" value="TreeGrafter"/>
</dbReference>
<dbReference type="InterPro" id="IPR050469">
    <property type="entry name" value="Diguanylate_Cyclase"/>
</dbReference>
<feature type="domain" description="GGDEF" evidence="2">
    <location>
        <begin position="224"/>
        <end position="359"/>
    </location>
</feature>
<dbReference type="EMBL" id="FMKA01000030">
    <property type="protein sequence ID" value="SCP98981.1"/>
    <property type="molecule type" value="Genomic_DNA"/>
</dbReference>
<evidence type="ECO:0000256" key="1">
    <source>
        <dbReference type="SAM" id="Phobius"/>
    </source>
</evidence>
<evidence type="ECO:0000313" key="5">
    <source>
        <dbReference type="Proteomes" id="UP000199315"/>
    </source>
</evidence>
<organism evidence="4 5">
    <name type="scientific">Anaerobium acetethylicum</name>
    <dbReference type="NCBI Taxonomy" id="1619234"/>
    <lineage>
        <taxon>Bacteria</taxon>
        <taxon>Bacillati</taxon>
        <taxon>Bacillota</taxon>
        <taxon>Clostridia</taxon>
        <taxon>Lachnospirales</taxon>
        <taxon>Lachnospiraceae</taxon>
        <taxon>Anaerobium</taxon>
    </lineage>
</organism>
<keyword evidence="1" id="KW-0812">Transmembrane</keyword>
<feature type="transmembrane region" description="Helical" evidence="1">
    <location>
        <begin position="54"/>
        <end position="76"/>
    </location>
</feature>
<dbReference type="InterPro" id="IPR003607">
    <property type="entry name" value="HD/PDEase_dom"/>
</dbReference>
<dbReference type="InterPro" id="IPR029787">
    <property type="entry name" value="Nucleotide_cyclase"/>
</dbReference>
<keyword evidence="1" id="KW-1133">Transmembrane helix</keyword>
<proteinExistence type="predicted"/>
<feature type="domain" description="HD-GYP" evidence="3">
    <location>
        <begin position="373"/>
        <end position="559"/>
    </location>
</feature>
<dbReference type="AlphaFoldDB" id="A0A1D3TXB4"/>
<dbReference type="FunFam" id="3.30.70.270:FF:000001">
    <property type="entry name" value="Diguanylate cyclase domain protein"/>
    <property type="match status" value="1"/>
</dbReference>
<dbReference type="Pfam" id="PF00990">
    <property type="entry name" value="GGDEF"/>
    <property type="match status" value="1"/>
</dbReference>
<dbReference type="GO" id="GO:1902201">
    <property type="term" value="P:negative regulation of bacterial-type flagellum-dependent cell motility"/>
    <property type="evidence" value="ECO:0007669"/>
    <property type="project" value="TreeGrafter"/>
</dbReference>
<dbReference type="SMART" id="SM00471">
    <property type="entry name" value="HDc"/>
    <property type="match status" value="1"/>
</dbReference>
<protein>
    <submittedName>
        <fullName evidence="4">Diguanylate cyclase (GGDEF) domain-containing protein</fullName>
    </submittedName>
</protein>
<dbReference type="Pfam" id="PF13487">
    <property type="entry name" value="HD_5"/>
    <property type="match status" value="1"/>
</dbReference>
<reference evidence="4 5" key="1">
    <citation type="submission" date="2016-09" db="EMBL/GenBank/DDBJ databases">
        <authorList>
            <person name="Capua I."/>
            <person name="De Benedictis P."/>
            <person name="Joannis T."/>
            <person name="Lombin L.H."/>
            <person name="Cattoli G."/>
        </authorList>
    </citation>
    <scope>NUCLEOTIDE SEQUENCE [LARGE SCALE GENOMIC DNA]</scope>
    <source>
        <strain evidence="4 5">GluBS11</strain>
    </source>
</reference>
<dbReference type="NCBIfam" id="TIGR00254">
    <property type="entry name" value="GGDEF"/>
    <property type="match status" value="1"/>
</dbReference>
<keyword evidence="1" id="KW-0472">Membrane</keyword>
<dbReference type="STRING" id="1619234.SAMN05421730_103013"/>
<sequence length="559" mass="64792">MEKSALNLSETKQGKIRTMFFTVKMLALFFSAIPLFQYFSENFSMGFNNNNYNILYSVGITLISICLLMLFLMFIFQRNENDIILQKLEMAIFVIVFIFAIYVSGANESYNKFIFLFIIISYTIEYGMTTGLAIASISSGVIILMDFAFGGGHKVNRFFEEDIALFVMFFLTAWTIGFYVRLEKSHIEYLIEHANIDGLTGAYNHRYFHEIIGKIWEESMEKKEALSLLMIDIDYFKKYNDTFGHKRGDELLRQVSAVFKKNLRKTDILCRYGGDEFCVILTDTDKEQATVIANHLRQAVSRHQYKGDKNLSNEGLTISVGVSTFNGELEDYNGFIENADIALYRAKFLRRNRVEVYSSVFNDIEEIDNMNADLLENLKPLKTLITVINSRDSYTFKHVDRVFKYCLLVADAFELSLEDKRMLLYAAYLHDLGKINVAKETLIENKKLTQQQWEELKQHPKDSEDMLRQIQGFEDVATIVLQHHEKYDGTGYPYGLRGEDINYLARILTVVDSFDAMTNLRPYQKTKTFEEALKEIKRCRGTHFDADIADKFIETINSL</sequence>
<dbReference type="InterPro" id="IPR043128">
    <property type="entry name" value="Rev_trsase/Diguanyl_cyclase"/>
</dbReference>
<feature type="transmembrane region" description="Helical" evidence="1">
    <location>
        <begin position="88"/>
        <end position="107"/>
    </location>
</feature>
<keyword evidence="5" id="KW-1185">Reference proteome</keyword>
<dbReference type="SUPFAM" id="SSF55073">
    <property type="entry name" value="Nucleotide cyclase"/>
    <property type="match status" value="1"/>
</dbReference>
<dbReference type="CDD" id="cd01949">
    <property type="entry name" value="GGDEF"/>
    <property type="match status" value="1"/>
</dbReference>
<name>A0A1D3TXB4_9FIRM</name>
<dbReference type="InterPro" id="IPR037522">
    <property type="entry name" value="HD_GYP_dom"/>
</dbReference>
<dbReference type="PROSITE" id="PS50887">
    <property type="entry name" value="GGDEF"/>
    <property type="match status" value="1"/>
</dbReference>
<evidence type="ECO:0000259" key="2">
    <source>
        <dbReference type="PROSITE" id="PS50887"/>
    </source>
</evidence>
<dbReference type="Proteomes" id="UP000199315">
    <property type="component" value="Unassembled WGS sequence"/>
</dbReference>
<dbReference type="InterPro" id="IPR000160">
    <property type="entry name" value="GGDEF_dom"/>
</dbReference>
<dbReference type="Gene3D" id="1.10.3210.10">
    <property type="entry name" value="Hypothetical protein af1432"/>
    <property type="match status" value="1"/>
</dbReference>